<evidence type="ECO:0000256" key="11">
    <source>
        <dbReference type="ARBA" id="ARBA00022982"/>
    </source>
</evidence>
<evidence type="ECO:0000256" key="13">
    <source>
        <dbReference type="ARBA" id="ARBA00023027"/>
    </source>
</evidence>
<sequence>MKFNKMMMMLTLITIILWGMSSTSWFTIWITLEMSMMMMIPLMMINPNQQHTESSMKYFLIQAISSTSFITLTFLMTFNLNIITINGINTFILFIIMMKIGMVPFFSWYIEILSKSSNLSMKLIMTIQKILPINIISFFINSSKMSMTIIALNALLMPIMGINQILIKKIMIFSSITAMSWMLISSMISLNLFLMFIMIYTNLMTLILDFMNLHKIKTLNQMFNLKNLIMNLNIISLAGIPPFSSFILKWILLEMMMKFNMIFLAISMIISSLISMYFYLRMMIHSMMISFTKMKWLTFKMQTIKPMMMMKSMLNFLLIPLMSMFT</sequence>
<feature type="transmembrane region" description="Helical" evidence="19">
    <location>
        <begin position="190"/>
        <end position="211"/>
    </location>
</feature>
<comment type="subcellular location">
    <subcellularLocation>
        <location evidence="2">Mitochondrion inner membrane</location>
        <topology evidence="2">Multi-pass membrane protein</topology>
    </subcellularLocation>
</comment>
<dbReference type="PANTHER" id="PTHR46552:SF1">
    <property type="entry name" value="NADH-UBIQUINONE OXIDOREDUCTASE CHAIN 2"/>
    <property type="match status" value="1"/>
</dbReference>
<evidence type="ECO:0000256" key="6">
    <source>
        <dbReference type="ARBA" id="ARBA00022448"/>
    </source>
</evidence>
<evidence type="ECO:0000256" key="3">
    <source>
        <dbReference type="ARBA" id="ARBA00007012"/>
    </source>
</evidence>
<keyword evidence="6" id="KW-0813">Transport</keyword>
<evidence type="ECO:0000256" key="2">
    <source>
        <dbReference type="ARBA" id="ARBA00004448"/>
    </source>
</evidence>
<evidence type="ECO:0000256" key="7">
    <source>
        <dbReference type="ARBA" id="ARBA00022660"/>
    </source>
</evidence>
<dbReference type="EMBL" id="OK649925">
    <property type="protein sequence ID" value="UZA66679.1"/>
    <property type="molecule type" value="Genomic_DNA"/>
</dbReference>
<keyword evidence="16 19" id="KW-0472">Membrane</keyword>
<reference evidence="21" key="1">
    <citation type="journal article" date="2022" name="Polar Biol.">
        <title>Mitochondrial genomes provide insight into interfamilial relationships within Pycnogonida.</title>
        <authorList>
            <person name="Zehnpfennig J.R."/>
            <person name="Varney R.M."/>
            <person name="Halanych K.M."/>
            <person name="Mahon A.R."/>
        </authorList>
    </citation>
    <scope>NUCLEOTIDE SEQUENCE</scope>
</reference>
<keyword evidence="10" id="KW-1278">Translocase</keyword>
<dbReference type="GO" id="GO:0008137">
    <property type="term" value="F:NADH dehydrogenase (ubiquinone) activity"/>
    <property type="evidence" value="ECO:0007669"/>
    <property type="project" value="UniProtKB-EC"/>
</dbReference>
<proteinExistence type="inferred from homology"/>
<dbReference type="PANTHER" id="PTHR46552">
    <property type="entry name" value="NADH-UBIQUINONE OXIDOREDUCTASE CHAIN 2"/>
    <property type="match status" value="1"/>
</dbReference>
<feature type="transmembrane region" description="Helical" evidence="19">
    <location>
        <begin position="232"/>
        <end position="253"/>
    </location>
</feature>
<evidence type="ECO:0000256" key="8">
    <source>
        <dbReference type="ARBA" id="ARBA00022692"/>
    </source>
</evidence>
<keyword evidence="14" id="KW-0830">Ubiquinone</keyword>
<dbReference type="EC" id="7.1.1.2" evidence="4"/>
<evidence type="ECO:0000256" key="15">
    <source>
        <dbReference type="ARBA" id="ARBA00023128"/>
    </source>
</evidence>
<organism evidence="21">
    <name type="scientific">Tanystylum sp. JZ-2022</name>
    <dbReference type="NCBI Taxonomy" id="2992008"/>
    <lineage>
        <taxon>Eukaryota</taxon>
        <taxon>Metazoa</taxon>
        <taxon>Ecdysozoa</taxon>
        <taxon>Arthropoda</taxon>
        <taxon>Chelicerata</taxon>
        <taxon>Pycnogonida</taxon>
        <taxon>Pantopoda</taxon>
        <taxon>Tanystylum</taxon>
    </lineage>
</organism>
<comment type="catalytic activity">
    <reaction evidence="18">
        <text>a ubiquinone + NADH + 5 H(+)(in) = a ubiquinol + NAD(+) + 4 H(+)(out)</text>
        <dbReference type="Rhea" id="RHEA:29091"/>
        <dbReference type="Rhea" id="RHEA-COMP:9565"/>
        <dbReference type="Rhea" id="RHEA-COMP:9566"/>
        <dbReference type="ChEBI" id="CHEBI:15378"/>
        <dbReference type="ChEBI" id="CHEBI:16389"/>
        <dbReference type="ChEBI" id="CHEBI:17976"/>
        <dbReference type="ChEBI" id="CHEBI:57540"/>
        <dbReference type="ChEBI" id="CHEBI:57945"/>
        <dbReference type="EC" id="7.1.1.2"/>
    </reaction>
</comment>
<keyword evidence="9" id="KW-0999">Mitochondrion inner membrane</keyword>
<dbReference type="InterPro" id="IPR001750">
    <property type="entry name" value="ND/Mrp_TM"/>
</dbReference>
<geneLocation type="mitochondrion" evidence="21"/>
<accession>A0A9E7V8A3</accession>
<comment type="function">
    <text evidence="1">Core subunit of the mitochondrial membrane respiratory chain NADH dehydrogenase (Complex I) that is believed to belong to the minimal assembly required for catalysis. Complex I functions in the transfer of electrons from NADH to the respiratory chain. The immediate electron acceptor for the enzyme is believed to be ubiquinone.</text>
</comment>
<feature type="transmembrane region" description="Helical" evidence="19">
    <location>
        <begin position="259"/>
        <end position="280"/>
    </location>
</feature>
<dbReference type="AlphaFoldDB" id="A0A9E7V8A3"/>
<gene>
    <name evidence="21" type="primary">nad2</name>
</gene>
<feature type="transmembrane region" description="Helical" evidence="19">
    <location>
        <begin position="90"/>
        <end position="110"/>
    </location>
</feature>
<protein>
    <recommendedName>
        <fullName evidence="5">NADH-ubiquinone oxidoreductase chain 2</fullName>
        <ecNumber evidence="4">7.1.1.2</ecNumber>
    </recommendedName>
    <alternativeName>
        <fullName evidence="17">NADH dehydrogenase subunit 2</fullName>
    </alternativeName>
</protein>
<keyword evidence="7" id="KW-0679">Respiratory chain</keyword>
<dbReference type="Pfam" id="PF00361">
    <property type="entry name" value="Proton_antipo_M"/>
    <property type="match status" value="1"/>
</dbReference>
<keyword evidence="11" id="KW-0249">Electron transport</keyword>
<evidence type="ECO:0000256" key="1">
    <source>
        <dbReference type="ARBA" id="ARBA00003257"/>
    </source>
</evidence>
<evidence type="ECO:0000256" key="17">
    <source>
        <dbReference type="ARBA" id="ARBA00031028"/>
    </source>
</evidence>
<evidence type="ECO:0000256" key="12">
    <source>
        <dbReference type="ARBA" id="ARBA00022989"/>
    </source>
</evidence>
<evidence type="ECO:0000256" key="19">
    <source>
        <dbReference type="SAM" id="Phobius"/>
    </source>
</evidence>
<feature type="transmembrane region" description="Helical" evidence="19">
    <location>
        <begin position="58"/>
        <end position="78"/>
    </location>
</feature>
<comment type="similarity">
    <text evidence="3">Belongs to the complex I subunit 2 family.</text>
</comment>
<keyword evidence="15 21" id="KW-0496">Mitochondrion</keyword>
<dbReference type="InterPro" id="IPR050175">
    <property type="entry name" value="Complex_I_Subunit_2"/>
</dbReference>
<evidence type="ECO:0000256" key="5">
    <source>
        <dbReference type="ARBA" id="ARBA00021008"/>
    </source>
</evidence>
<evidence type="ECO:0000256" key="10">
    <source>
        <dbReference type="ARBA" id="ARBA00022967"/>
    </source>
</evidence>
<evidence type="ECO:0000256" key="18">
    <source>
        <dbReference type="ARBA" id="ARBA00049551"/>
    </source>
</evidence>
<evidence type="ECO:0000256" key="14">
    <source>
        <dbReference type="ARBA" id="ARBA00023075"/>
    </source>
</evidence>
<dbReference type="GO" id="GO:0006120">
    <property type="term" value="P:mitochondrial electron transport, NADH to ubiquinone"/>
    <property type="evidence" value="ECO:0007669"/>
    <property type="project" value="TreeGrafter"/>
</dbReference>
<keyword evidence="13" id="KW-0520">NAD</keyword>
<evidence type="ECO:0000256" key="4">
    <source>
        <dbReference type="ARBA" id="ARBA00012944"/>
    </source>
</evidence>
<evidence type="ECO:0000256" key="16">
    <source>
        <dbReference type="ARBA" id="ARBA00023136"/>
    </source>
</evidence>
<evidence type="ECO:0000256" key="9">
    <source>
        <dbReference type="ARBA" id="ARBA00022792"/>
    </source>
</evidence>
<evidence type="ECO:0000313" key="21">
    <source>
        <dbReference type="EMBL" id="UZA66679.1"/>
    </source>
</evidence>
<keyword evidence="8 19" id="KW-0812">Transmembrane</keyword>
<feature type="domain" description="NADH:quinone oxidoreductase/Mrp antiporter transmembrane" evidence="20">
    <location>
        <begin position="22"/>
        <end position="275"/>
    </location>
</feature>
<dbReference type="GO" id="GO:0005743">
    <property type="term" value="C:mitochondrial inner membrane"/>
    <property type="evidence" value="ECO:0007669"/>
    <property type="project" value="UniProtKB-SubCell"/>
</dbReference>
<evidence type="ECO:0000259" key="20">
    <source>
        <dbReference type="Pfam" id="PF00361"/>
    </source>
</evidence>
<keyword evidence="12 19" id="KW-1133">Transmembrane helix</keyword>
<name>A0A9E7V8A3_9CHEL</name>